<dbReference type="GO" id="GO:0042602">
    <property type="term" value="F:riboflavin reductase (NADPH) activity"/>
    <property type="evidence" value="ECO:0007669"/>
    <property type="project" value="TreeGrafter"/>
</dbReference>
<evidence type="ECO:0000256" key="1">
    <source>
        <dbReference type="ARBA" id="ARBA00023002"/>
    </source>
</evidence>
<dbReference type="EMBL" id="CP022415">
    <property type="protein sequence ID" value="ASM71830.1"/>
    <property type="molecule type" value="Genomic_DNA"/>
</dbReference>
<evidence type="ECO:0000313" key="4">
    <source>
        <dbReference type="Proteomes" id="UP000199754"/>
    </source>
</evidence>
<dbReference type="OrthoDB" id="9792858at2"/>
<dbReference type="STRING" id="1402135.SAMN05444149_105230"/>
<name>A0A221JYW8_9RHOB</name>
<dbReference type="AlphaFoldDB" id="A0A221JYW8"/>
<dbReference type="SMART" id="SM00903">
    <property type="entry name" value="Flavin_Reduct"/>
    <property type="match status" value="1"/>
</dbReference>
<gene>
    <name evidence="3" type="primary">ntaB</name>
    <name evidence="3" type="ORF">SULPSESMR1_01004</name>
</gene>
<reference evidence="3 4" key="1">
    <citation type="submission" date="2017-07" db="EMBL/GenBank/DDBJ databases">
        <title>Genome Sequence of Sulfitobacter pseudonitzschiae Strain SMR1 Isolated from a culture of the Diatom Skeletonema marinoi.</title>
        <authorList>
            <person name="Topel M."/>
            <person name="Pinder M.I.M."/>
            <person name="Johansson O.N."/>
            <person name="Kourtchenko O."/>
            <person name="Godhe A."/>
            <person name="Clarke A.K."/>
        </authorList>
    </citation>
    <scope>NUCLEOTIDE SEQUENCE [LARGE SCALE GENOMIC DNA]</scope>
    <source>
        <strain evidence="3 4">SMR1</strain>
    </source>
</reference>
<dbReference type="Gene3D" id="2.30.110.10">
    <property type="entry name" value="Electron Transport, Fmn-binding Protein, Chain A"/>
    <property type="match status" value="1"/>
</dbReference>
<dbReference type="InterPro" id="IPR050268">
    <property type="entry name" value="NADH-dep_flavin_reductase"/>
</dbReference>
<dbReference type="InterPro" id="IPR002563">
    <property type="entry name" value="Flavin_Rdtase-like_dom"/>
</dbReference>
<dbReference type="Pfam" id="PF01613">
    <property type="entry name" value="Flavin_Reduct"/>
    <property type="match status" value="1"/>
</dbReference>
<proteinExistence type="predicted"/>
<dbReference type="InterPro" id="IPR012349">
    <property type="entry name" value="Split_barrel_FMN-bd"/>
</dbReference>
<dbReference type="Proteomes" id="UP000199754">
    <property type="component" value="Chromosome"/>
</dbReference>
<dbReference type="SUPFAM" id="SSF50475">
    <property type="entry name" value="FMN-binding split barrel"/>
    <property type="match status" value="1"/>
</dbReference>
<feature type="domain" description="Flavin reductase like" evidence="2">
    <location>
        <begin position="22"/>
        <end position="164"/>
    </location>
</feature>
<dbReference type="PANTHER" id="PTHR30466">
    <property type="entry name" value="FLAVIN REDUCTASE"/>
    <property type="match status" value="1"/>
</dbReference>
<organism evidence="3 4">
    <name type="scientific">Pseudosulfitobacter pseudonitzschiae</name>
    <dbReference type="NCBI Taxonomy" id="1402135"/>
    <lineage>
        <taxon>Bacteria</taxon>
        <taxon>Pseudomonadati</taxon>
        <taxon>Pseudomonadota</taxon>
        <taxon>Alphaproteobacteria</taxon>
        <taxon>Rhodobacterales</taxon>
        <taxon>Roseobacteraceae</taxon>
        <taxon>Pseudosulfitobacter</taxon>
    </lineage>
</organism>
<dbReference type="KEGG" id="spse:SULPSESMR1_01004"/>
<dbReference type="GO" id="GO:0052874">
    <property type="term" value="F:FMN reductase (NADH) activity"/>
    <property type="evidence" value="ECO:0007669"/>
    <property type="project" value="UniProtKB-EC"/>
</dbReference>
<sequence>MSVYDETFAPGPDTGVPLRHAFGRFGTGVTVITTASRIGPLGFTANSFSSVSLEPALVLWSLANTSRRHDAFAEAQHYSIHILTDAQADLALHFANRGDGFDAYPHDIGQHGVPLLHDCLARFDCTHFAAHAAGDHSIIVGRVTQVAAKADGVGLAFDQGQYGRFQAF</sequence>
<evidence type="ECO:0000313" key="3">
    <source>
        <dbReference type="EMBL" id="ASM71830.1"/>
    </source>
</evidence>
<dbReference type="EC" id="1.5.1.42" evidence="3"/>
<dbReference type="GO" id="GO:0010181">
    <property type="term" value="F:FMN binding"/>
    <property type="evidence" value="ECO:0007669"/>
    <property type="project" value="InterPro"/>
</dbReference>
<keyword evidence="4" id="KW-1185">Reference proteome</keyword>
<protein>
    <submittedName>
        <fullName evidence="3">FMN reductase (NADH) NtaB</fullName>
        <ecNumber evidence="3">1.5.1.42</ecNumber>
    </submittedName>
</protein>
<accession>A0A221JYW8</accession>
<evidence type="ECO:0000259" key="2">
    <source>
        <dbReference type="SMART" id="SM00903"/>
    </source>
</evidence>
<keyword evidence="1 3" id="KW-0560">Oxidoreductase</keyword>
<dbReference type="PANTHER" id="PTHR30466:SF1">
    <property type="entry name" value="FMN REDUCTASE (NADH) RUTF"/>
    <property type="match status" value="1"/>
</dbReference>